<evidence type="ECO:0000256" key="3">
    <source>
        <dbReference type="ARBA" id="ARBA00022692"/>
    </source>
</evidence>
<proteinExistence type="predicted"/>
<dbReference type="InterPro" id="IPR010128">
    <property type="entry name" value="ATPase_T1SS_PrtD-like"/>
</dbReference>
<keyword evidence="5" id="KW-0067">ATP-binding</keyword>
<keyword evidence="4" id="KW-0547">Nucleotide-binding</keyword>
<evidence type="ECO:0000259" key="10">
    <source>
        <dbReference type="PROSITE" id="PS50893"/>
    </source>
</evidence>
<dbReference type="NCBIfam" id="TIGR01842">
    <property type="entry name" value="type_I_sec_PrtD"/>
    <property type="match status" value="1"/>
</dbReference>
<evidence type="ECO:0000256" key="4">
    <source>
        <dbReference type="ARBA" id="ARBA00022741"/>
    </source>
</evidence>
<comment type="caution">
    <text evidence="12">The sequence shown here is derived from an EMBL/GenBank/DDBJ whole genome shotgun (WGS) entry which is preliminary data.</text>
</comment>
<feature type="compositionally biased region" description="Low complexity" evidence="8">
    <location>
        <begin position="589"/>
        <end position="598"/>
    </location>
</feature>
<dbReference type="PROSITE" id="PS50893">
    <property type="entry name" value="ABC_TRANSPORTER_2"/>
    <property type="match status" value="1"/>
</dbReference>
<evidence type="ECO:0000256" key="5">
    <source>
        <dbReference type="ARBA" id="ARBA00022840"/>
    </source>
</evidence>
<evidence type="ECO:0000256" key="2">
    <source>
        <dbReference type="ARBA" id="ARBA00022475"/>
    </source>
</evidence>
<dbReference type="RefSeq" id="WP_167235096.1">
    <property type="nucleotide sequence ID" value="NZ_WHJF01000001.1"/>
</dbReference>
<evidence type="ECO:0000256" key="7">
    <source>
        <dbReference type="ARBA" id="ARBA00023136"/>
    </source>
</evidence>
<keyword evidence="13" id="KW-1185">Reference proteome</keyword>
<keyword evidence="3 9" id="KW-0812">Transmembrane</keyword>
<dbReference type="Pfam" id="PF00005">
    <property type="entry name" value="ABC_tran"/>
    <property type="match status" value="1"/>
</dbReference>
<feature type="domain" description="ABC transmembrane type-1" evidence="11">
    <location>
        <begin position="25"/>
        <end position="300"/>
    </location>
</feature>
<dbReference type="SUPFAM" id="SSF90123">
    <property type="entry name" value="ABC transporter transmembrane region"/>
    <property type="match status" value="1"/>
</dbReference>
<dbReference type="InterPro" id="IPR047957">
    <property type="entry name" value="ABC_AprD-like_6TM"/>
</dbReference>
<dbReference type="SUPFAM" id="SSF52540">
    <property type="entry name" value="P-loop containing nucleoside triphosphate hydrolases"/>
    <property type="match status" value="1"/>
</dbReference>
<name>A0ABX0MDG7_9BURK</name>
<dbReference type="InterPro" id="IPR011527">
    <property type="entry name" value="ABC1_TM_dom"/>
</dbReference>
<dbReference type="Gene3D" id="3.40.50.300">
    <property type="entry name" value="P-loop containing nucleotide triphosphate hydrolases"/>
    <property type="match status" value="1"/>
</dbReference>
<dbReference type="PROSITE" id="PS00211">
    <property type="entry name" value="ABC_TRANSPORTER_1"/>
    <property type="match status" value="1"/>
</dbReference>
<sequence>MKKLLDKQNEIGQALLAFKGTFYTIGVFSAITNLLMLVPSLYMLQVYDRVLASQNEITLLMLTLLMLGAYVLMSALEFMRSMILVRVGARFDMKMNKRVYTAAFERNLKKAGGNAGQALSDLTNIRQFLTGSALFAFFDAPWFPLYLIVIFFFQPLLGWFALGGTAILVVLAVVNERVSHKPLAEASTMSIVAGNLATNNLRNAEVIEAMGMLPQLQARWYKVHSKFLQLQAEASEKAGTVGAITKFVQTSLQSLILGFGALLVIEGKLTPGMMIAASILVGRAMAPVQQVIAVWKSVAGVRSSYERLTALLEENEERKEGMPLPPPVGNLLIDNITAGPPGATHPVLKGVSFAIAPGDVLGVVGPSGSGKSTLARLMVGVWPALIGKVRLDGADIYHWNKDQLGPHLGYLPQDIELFGGTVSENIARFGEIDPEQVVLAAKRTGVHDMILKMPNGYDTVLGDGGAGLSGGQKQRLGLARALYGDPALLVLDEPNSNLDDQGEHALMQAVQDMRQRGKTIVLITHRPAAINVSTKLLVLRDGAVQMFGPTAQVLQAIQEANQKMLEAQQQQQRQQQAGQPGQPPGQPGQPGQAQPAQASAPVTTEKE</sequence>
<evidence type="ECO:0000256" key="9">
    <source>
        <dbReference type="SAM" id="Phobius"/>
    </source>
</evidence>
<dbReference type="InterPro" id="IPR027417">
    <property type="entry name" value="P-loop_NTPase"/>
</dbReference>
<dbReference type="CDD" id="cd03246">
    <property type="entry name" value="ABCC_Protease_Secretion"/>
    <property type="match status" value="1"/>
</dbReference>
<gene>
    <name evidence="12" type="ORF">F1735_00550</name>
</gene>
<comment type="subcellular location">
    <subcellularLocation>
        <location evidence="1">Cell membrane</location>
        <topology evidence="1">Multi-pass membrane protein</topology>
    </subcellularLocation>
</comment>
<dbReference type="InterPro" id="IPR003593">
    <property type="entry name" value="AAA+_ATPase"/>
</dbReference>
<evidence type="ECO:0000256" key="6">
    <source>
        <dbReference type="ARBA" id="ARBA00022989"/>
    </source>
</evidence>
<dbReference type="PROSITE" id="PS50929">
    <property type="entry name" value="ABC_TM1F"/>
    <property type="match status" value="1"/>
</dbReference>
<accession>A0ABX0MDG7</accession>
<feature type="transmembrane region" description="Helical" evidence="9">
    <location>
        <begin position="128"/>
        <end position="150"/>
    </location>
</feature>
<dbReference type="Gene3D" id="1.20.1560.10">
    <property type="entry name" value="ABC transporter type 1, transmembrane domain"/>
    <property type="match status" value="1"/>
</dbReference>
<keyword evidence="6 9" id="KW-1133">Transmembrane helix</keyword>
<feature type="domain" description="ABC transporter" evidence="10">
    <location>
        <begin position="331"/>
        <end position="566"/>
    </location>
</feature>
<dbReference type="SMART" id="SM00382">
    <property type="entry name" value="AAA"/>
    <property type="match status" value="1"/>
</dbReference>
<dbReference type="CDD" id="cd18586">
    <property type="entry name" value="ABC_6TM_PrtD_like"/>
    <property type="match status" value="1"/>
</dbReference>
<organism evidence="12 13">
    <name type="scientific">Massilia genomosp. 1</name>
    <dbReference type="NCBI Taxonomy" id="2609280"/>
    <lineage>
        <taxon>Bacteria</taxon>
        <taxon>Pseudomonadati</taxon>
        <taxon>Pseudomonadota</taxon>
        <taxon>Betaproteobacteria</taxon>
        <taxon>Burkholderiales</taxon>
        <taxon>Oxalobacteraceae</taxon>
        <taxon>Telluria group</taxon>
        <taxon>Massilia</taxon>
    </lineage>
</organism>
<feature type="transmembrane region" description="Helical" evidence="9">
    <location>
        <begin position="156"/>
        <end position="174"/>
    </location>
</feature>
<dbReference type="InterPro" id="IPR036640">
    <property type="entry name" value="ABC1_TM_sf"/>
</dbReference>
<evidence type="ECO:0000256" key="8">
    <source>
        <dbReference type="SAM" id="MobiDB-lite"/>
    </source>
</evidence>
<dbReference type="InterPro" id="IPR017871">
    <property type="entry name" value="ABC_transporter-like_CS"/>
</dbReference>
<protein>
    <submittedName>
        <fullName evidence="12">Type I secretion system permease/ATPase</fullName>
    </submittedName>
</protein>
<reference evidence="12 13" key="1">
    <citation type="submission" date="2019-10" db="EMBL/GenBank/DDBJ databases">
        <title>Taxonomy of Antarctic Massilia spp.: description of Massilia rubra sp. nov., Massilia aquatica sp. nov., Massilia mucilaginosa sp. nov., Massilia frigida sp. nov. isolated from streams, lakes and regoliths.</title>
        <authorList>
            <person name="Holochova P."/>
            <person name="Sedlacek I."/>
            <person name="Kralova S."/>
            <person name="Maslanova I."/>
            <person name="Busse H.-J."/>
            <person name="Stankova E."/>
            <person name="Vrbovska V."/>
            <person name="Kovarovic V."/>
            <person name="Bartak M."/>
            <person name="Svec P."/>
            <person name="Pantucek R."/>
        </authorList>
    </citation>
    <scope>NUCLEOTIDE SEQUENCE [LARGE SCALE GENOMIC DNA]</scope>
    <source>
        <strain evidence="12 13">CCM 8694</strain>
    </source>
</reference>
<evidence type="ECO:0000313" key="12">
    <source>
        <dbReference type="EMBL" id="NHZ60811.1"/>
    </source>
</evidence>
<dbReference type="PANTHER" id="PTHR24221">
    <property type="entry name" value="ATP-BINDING CASSETTE SUB-FAMILY B"/>
    <property type="match status" value="1"/>
</dbReference>
<feature type="transmembrane region" description="Helical" evidence="9">
    <location>
        <begin position="21"/>
        <end position="45"/>
    </location>
</feature>
<dbReference type="PANTHER" id="PTHR24221:SF248">
    <property type="entry name" value="ABC TRANSPORTER TRANSMEMBRANE REGION"/>
    <property type="match status" value="1"/>
</dbReference>
<feature type="transmembrane region" description="Helical" evidence="9">
    <location>
        <begin position="57"/>
        <end position="76"/>
    </location>
</feature>
<evidence type="ECO:0000256" key="1">
    <source>
        <dbReference type="ARBA" id="ARBA00004651"/>
    </source>
</evidence>
<keyword evidence="2" id="KW-1003">Cell membrane</keyword>
<evidence type="ECO:0000259" key="11">
    <source>
        <dbReference type="PROSITE" id="PS50929"/>
    </source>
</evidence>
<dbReference type="EMBL" id="WHJF01000001">
    <property type="protein sequence ID" value="NHZ60811.1"/>
    <property type="molecule type" value="Genomic_DNA"/>
</dbReference>
<dbReference type="Proteomes" id="UP000610594">
    <property type="component" value="Unassembled WGS sequence"/>
</dbReference>
<feature type="compositionally biased region" description="Low complexity" evidence="8">
    <location>
        <begin position="567"/>
        <end position="580"/>
    </location>
</feature>
<dbReference type="InterPro" id="IPR039421">
    <property type="entry name" value="Type_1_exporter"/>
</dbReference>
<dbReference type="InterPro" id="IPR003439">
    <property type="entry name" value="ABC_transporter-like_ATP-bd"/>
</dbReference>
<evidence type="ECO:0000313" key="13">
    <source>
        <dbReference type="Proteomes" id="UP000610594"/>
    </source>
</evidence>
<feature type="region of interest" description="Disordered" evidence="8">
    <location>
        <begin position="564"/>
        <end position="607"/>
    </location>
</feature>
<dbReference type="Pfam" id="PF00664">
    <property type="entry name" value="ABC_membrane"/>
    <property type="match status" value="1"/>
</dbReference>
<keyword evidence="7 9" id="KW-0472">Membrane</keyword>